<accession>A0ABW2TRM7</accession>
<dbReference type="Gene3D" id="3.40.50.200">
    <property type="entry name" value="Peptidase S8/S53 domain"/>
    <property type="match status" value="1"/>
</dbReference>
<comment type="caution">
    <text evidence="5">Lacks conserved residue(s) required for the propagation of feature annotation.</text>
</comment>
<dbReference type="PROSITE" id="PS00138">
    <property type="entry name" value="SUBTILASE_SER"/>
    <property type="match status" value="1"/>
</dbReference>
<feature type="domain" description="Peptidase S8/S53" evidence="6">
    <location>
        <begin position="1"/>
        <end position="135"/>
    </location>
</feature>
<keyword evidence="2" id="KW-0645">Protease</keyword>
<evidence type="ECO:0000256" key="4">
    <source>
        <dbReference type="ARBA" id="ARBA00022825"/>
    </source>
</evidence>
<keyword evidence="4" id="KW-0720">Serine protease</keyword>
<dbReference type="PROSITE" id="PS51892">
    <property type="entry name" value="SUBTILASE"/>
    <property type="match status" value="1"/>
</dbReference>
<name>A0ABW2TRM7_9PSEU</name>
<evidence type="ECO:0000256" key="3">
    <source>
        <dbReference type="ARBA" id="ARBA00022801"/>
    </source>
</evidence>
<dbReference type="InterPro" id="IPR050131">
    <property type="entry name" value="Peptidase_S8_subtilisin-like"/>
</dbReference>
<dbReference type="InterPro" id="IPR000209">
    <property type="entry name" value="Peptidase_S8/S53_dom"/>
</dbReference>
<dbReference type="Proteomes" id="UP001596512">
    <property type="component" value="Unassembled WGS sequence"/>
</dbReference>
<evidence type="ECO:0000256" key="2">
    <source>
        <dbReference type="ARBA" id="ARBA00022670"/>
    </source>
</evidence>
<dbReference type="Pfam" id="PF00082">
    <property type="entry name" value="Peptidase_S8"/>
    <property type="match status" value="1"/>
</dbReference>
<dbReference type="Gene3D" id="2.60.120.380">
    <property type="match status" value="1"/>
</dbReference>
<evidence type="ECO:0000256" key="5">
    <source>
        <dbReference type="PROSITE-ProRule" id="PRU01240"/>
    </source>
</evidence>
<dbReference type="InterPro" id="IPR036852">
    <property type="entry name" value="Peptidase_S8/S53_dom_sf"/>
</dbReference>
<dbReference type="InterPro" id="IPR023828">
    <property type="entry name" value="Peptidase_S8_Ser-AS"/>
</dbReference>
<proteinExistence type="inferred from homology"/>
<comment type="caution">
    <text evidence="7">The sequence shown here is derived from an EMBL/GenBank/DDBJ whole genome shotgun (WGS) entry which is preliminary data.</text>
</comment>
<organism evidence="7 8">
    <name type="scientific">Actinokineospora soli</name>
    <dbReference type="NCBI Taxonomy" id="1048753"/>
    <lineage>
        <taxon>Bacteria</taxon>
        <taxon>Bacillati</taxon>
        <taxon>Actinomycetota</taxon>
        <taxon>Actinomycetes</taxon>
        <taxon>Pseudonocardiales</taxon>
        <taxon>Pseudonocardiaceae</taxon>
        <taxon>Actinokineospora</taxon>
    </lineage>
</organism>
<sequence>MSLGGGASSTNDDAARRLLSRGITTVVAAGNEGQDACNVSPARVGEALTVAASNSSDGRSIFANGSSNYGSCVDLFAPGSSITSAWYTSTTATNSISGTSMATPHVAGAAALYLGVPGNSGKTPAEVNRVLLDNTVASKISDVRGSPNKLLQVQFLTGGGPDPDPEPTACSEETFTGSLNSGGSAYQPNGSYYQSTTSGVHRGCLTGPSGTDFDLYLQKWNGASWSTVAEGSTPEANEKVEYNGTAGYYRWRVHAYSGSGSYTLKTDKP</sequence>
<evidence type="ECO:0000313" key="7">
    <source>
        <dbReference type="EMBL" id="MFC7616359.1"/>
    </source>
</evidence>
<comment type="similarity">
    <text evidence="1 5">Belongs to the peptidase S8 family.</text>
</comment>
<evidence type="ECO:0000256" key="1">
    <source>
        <dbReference type="ARBA" id="ARBA00011073"/>
    </source>
</evidence>
<dbReference type="PANTHER" id="PTHR43806">
    <property type="entry name" value="PEPTIDASE S8"/>
    <property type="match status" value="1"/>
</dbReference>
<keyword evidence="3" id="KW-0378">Hydrolase</keyword>
<evidence type="ECO:0000259" key="6">
    <source>
        <dbReference type="Pfam" id="PF00082"/>
    </source>
</evidence>
<keyword evidence="8" id="KW-1185">Reference proteome</keyword>
<dbReference type="EMBL" id="JBHTEY010000004">
    <property type="protein sequence ID" value="MFC7616359.1"/>
    <property type="molecule type" value="Genomic_DNA"/>
</dbReference>
<reference evidence="8" key="1">
    <citation type="journal article" date="2019" name="Int. J. Syst. Evol. Microbiol.">
        <title>The Global Catalogue of Microorganisms (GCM) 10K type strain sequencing project: providing services to taxonomists for standard genome sequencing and annotation.</title>
        <authorList>
            <consortium name="The Broad Institute Genomics Platform"/>
            <consortium name="The Broad Institute Genome Sequencing Center for Infectious Disease"/>
            <person name="Wu L."/>
            <person name="Ma J."/>
        </authorList>
    </citation>
    <scope>NUCLEOTIDE SEQUENCE [LARGE SCALE GENOMIC DNA]</scope>
    <source>
        <strain evidence="8">JCM 17695</strain>
    </source>
</reference>
<protein>
    <submittedName>
        <fullName evidence="7">S8 family serine peptidase</fullName>
    </submittedName>
</protein>
<dbReference type="SUPFAM" id="SSF52743">
    <property type="entry name" value="Subtilisin-like"/>
    <property type="match status" value="1"/>
</dbReference>
<dbReference type="PANTHER" id="PTHR43806:SF58">
    <property type="entry name" value="ALKALINE PROTEASE 1-RELATED"/>
    <property type="match status" value="1"/>
</dbReference>
<evidence type="ECO:0000313" key="8">
    <source>
        <dbReference type="Proteomes" id="UP001596512"/>
    </source>
</evidence>
<gene>
    <name evidence="7" type="ORF">ACFQV2_25705</name>
</gene>